<dbReference type="Proteomes" id="UP000051952">
    <property type="component" value="Unassembled WGS sequence"/>
</dbReference>
<protein>
    <recommendedName>
        <fullName evidence="1">CID domain-containing protein</fullName>
    </recommendedName>
</protein>
<dbReference type="VEuPathDB" id="TriTrypDB:BSAL_68005"/>
<evidence type="ECO:0000259" key="1">
    <source>
        <dbReference type="PROSITE" id="PS51391"/>
    </source>
</evidence>
<evidence type="ECO:0000313" key="3">
    <source>
        <dbReference type="Proteomes" id="UP000051952"/>
    </source>
</evidence>
<name>A0A0S4IY70_BODSA</name>
<sequence length="254" mass="26682">MMQRQLVVQRLSIVDDTSGSIVGAATWCSLHAHDAAIIVSVLCDRIADVSVPSRASLLFVLHEMLLSCAAGATGDAGKRATVNAVASLLPPTLRRAFSVEGVDHSDLRNALSQVIHWWETLRVFSSAWLEDVAALGVHAMSPSQSGTNDGQQEDHRDAELAAVTKLLVVYRAAKDTMNALKAEGASPSAIESAKEDAVTCLNAAIKALNEVSTRLSVHEMAELSSSSAAGALHAPPPSSSVASAEQDDVLGSFF</sequence>
<dbReference type="AlphaFoldDB" id="A0A0S4IY70"/>
<dbReference type="OMA" id="NDGQQED"/>
<dbReference type="PROSITE" id="PS51391">
    <property type="entry name" value="CID"/>
    <property type="match status" value="1"/>
</dbReference>
<proteinExistence type="predicted"/>
<gene>
    <name evidence="2" type="ORF">BSAL_68005</name>
</gene>
<dbReference type="Pfam" id="PF04818">
    <property type="entry name" value="CID"/>
    <property type="match status" value="1"/>
</dbReference>
<dbReference type="OrthoDB" id="263777at2759"/>
<dbReference type="InterPro" id="IPR008942">
    <property type="entry name" value="ENTH_VHS"/>
</dbReference>
<evidence type="ECO:0000313" key="2">
    <source>
        <dbReference type="EMBL" id="CUF96540.1"/>
    </source>
</evidence>
<dbReference type="EMBL" id="CYKH01000465">
    <property type="protein sequence ID" value="CUF96540.1"/>
    <property type="molecule type" value="Genomic_DNA"/>
</dbReference>
<accession>A0A0S4IY70</accession>
<dbReference type="Gene3D" id="1.25.40.90">
    <property type="match status" value="1"/>
</dbReference>
<dbReference type="InterPro" id="IPR006569">
    <property type="entry name" value="CID_dom"/>
</dbReference>
<reference evidence="3" key="1">
    <citation type="submission" date="2015-09" db="EMBL/GenBank/DDBJ databases">
        <authorList>
            <consortium name="Pathogen Informatics"/>
        </authorList>
    </citation>
    <scope>NUCLEOTIDE SEQUENCE [LARGE SCALE GENOMIC DNA]</scope>
    <source>
        <strain evidence="3">Lake Konstanz</strain>
    </source>
</reference>
<keyword evidence="3" id="KW-1185">Reference proteome</keyword>
<feature type="domain" description="CID" evidence="1">
    <location>
        <begin position="1"/>
        <end position="140"/>
    </location>
</feature>
<organism evidence="2 3">
    <name type="scientific">Bodo saltans</name>
    <name type="common">Flagellated protozoan</name>
    <dbReference type="NCBI Taxonomy" id="75058"/>
    <lineage>
        <taxon>Eukaryota</taxon>
        <taxon>Discoba</taxon>
        <taxon>Euglenozoa</taxon>
        <taxon>Kinetoplastea</taxon>
        <taxon>Metakinetoplastina</taxon>
        <taxon>Eubodonida</taxon>
        <taxon>Bodonidae</taxon>
        <taxon>Bodo</taxon>
    </lineage>
</organism>